<dbReference type="RefSeq" id="WP_052881541.1">
    <property type="nucleotide sequence ID" value="NZ_CP010904.1"/>
</dbReference>
<keyword evidence="2" id="KW-1185">Reference proteome</keyword>
<dbReference type="Gene3D" id="3.30.300.20">
    <property type="match status" value="1"/>
</dbReference>
<dbReference type="SUPFAM" id="SSF89919">
    <property type="entry name" value="Ribosome-binding factor A, RbfA"/>
    <property type="match status" value="1"/>
</dbReference>
<reference evidence="1 2" key="2">
    <citation type="journal article" date="2016" name="ISME J.">
        <title>Characterization of the first cultured representative of Verrucomicrobia subdivision 5 indicates the proposal of a novel phylum.</title>
        <authorList>
            <person name="Spring S."/>
            <person name="Bunk B."/>
            <person name="Sproer C."/>
            <person name="Schumann P."/>
            <person name="Rohde M."/>
            <person name="Tindall B.J."/>
            <person name="Klenk H.P."/>
        </authorList>
    </citation>
    <scope>NUCLEOTIDE SEQUENCE [LARGE SCALE GENOMIC DNA]</scope>
    <source>
        <strain evidence="1 2">L21-Fru-AB</strain>
    </source>
</reference>
<accession>A0A0G3ECF0</accession>
<dbReference type="KEGG" id="vbl:L21SP4_00924"/>
<dbReference type="Proteomes" id="UP000035268">
    <property type="component" value="Chromosome"/>
</dbReference>
<dbReference type="InterPro" id="IPR023799">
    <property type="entry name" value="RbfA_dom_sf"/>
</dbReference>
<dbReference type="OrthoDB" id="307788at2"/>
<protein>
    <submittedName>
        <fullName evidence="1">Ribosome-binding factor A</fullName>
    </submittedName>
</protein>
<dbReference type="STRING" id="1307763.L21SP4_00924"/>
<evidence type="ECO:0000313" key="2">
    <source>
        <dbReference type="Proteomes" id="UP000035268"/>
    </source>
</evidence>
<dbReference type="AlphaFoldDB" id="A0A0G3ECF0"/>
<organism evidence="1 2">
    <name type="scientific">Kiritimatiella glycovorans</name>
    <dbReference type="NCBI Taxonomy" id="1307763"/>
    <lineage>
        <taxon>Bacteria</taxon>
        <taxon>Pseudomonadati</taxon>
        <taxon>Kiritimatiellota</taxon>
        <taxon>Kiritimatiellia</taxon>
        <taxon>Kiritimatiellales</taxon>
        <taxon>Kiritimatiellaceae</taxon>
        <taxon>Kiritimatiella</taxon>
    </lineage>
</organism>
<name>A0A0G3ECF0_9BACT</name>
<gene>
    <name evidence="1" type="ORF">L21SP4_00924</name>
</gene>
<evidence type="ECO:0000313" key="1">
    <source>
        <dbReference type="EMBL" id="AKJ64186.1"/>
    </source>
</evidence>
<dbReference type="InterPro" id="IPR015946">
    <property type="entry name" value="KH_dom-like_a/b"/>
</dbReference>
<dbReference type="EMBL" id="CP010904">
    <property type="protein sequence ID" value="AKJ64186.1"/>
    <property type="molecule type" value="Genomic_DNA"/>
</dbReference>
<sequence length="59" mass="6402">MSSGRIIRVNELLKREIAADILRLFSGSRFDTGAVTVTRVETAPDLRDANVHVCSSEAG</sequence>
<proteinExistence type="predicted"/>
<reference evidence="2" key="1">
    <citation type="submission" date="2015-02" db="EMBL/GenBank/DDBJ databases">
        <title>Description and complete genome sequence of the first cultured representative of the subdivision 5 of the Verrucomicrobia phylum.</title>
        <authorList>
            <person name="Spring S."/>
            <person name="Bunk B."/>
            <person name="Sproer C."/>
            <person name="Klenk H.-P."/>
        </authorList>
    </citation>
    <scope>NUCLEOTIDE SEQUENCE [LARGE SCALE GENOMIC DNA]</scope>
    <source>
        <strain evidence="2">L21-Fru-AB</strain>
    </source>
</reference>